<keyword evidence="2" id="KW-1185">Reference proteome</keyword>
<dbReference type="SUPFAM" id="SSF159894">
    <property type="entry name" value="YgaC/TfoX-N like"/>
    <property type="match status" value="1"/>
</dbReference>
<accession>A0A0F6VYN2</accession>
<sequence length="124" mass="13272">MAGGRVSATFEALLDVLAANPRTAACVAEHRARSGGRARFGARTLKVDGRMFAMPFEGALVVKLTEARVAELVAARVGAPFDPGHGRKMKAWLAVPPRDAAPTWLELVLEAHTLAAADTKRRTR</sequence>
<evidence type="ECO:0008006" key="3">
    <source>
        <dbReference type="Google" id="ProtNLM"/>
    </source>
</evidence>
<proteinExistence type="predicted"/>
<name>A0A0F6VYN2_9BACT</name>
<dbReference type="KEGG" id="samy:DB32_000096"/>
<evidence type="ECO:0000313" key="2">
    <source>
        <dbReference type="Proteomes" id="UP000034883"/>
    </source>
</evidence>
<dbReference type="EMBL" id="CP011125">
    <property type="protein sequence ID" value="AKF02948.1"/>
    <property type="molecule type" value="Genomic_DNA"/>
</dbReference>
<dbReference type="AlphaFoldDB" id="A0A0F6VYN2"/>
<organism evidence="1 2">
    <name type="scientific">Sandaracinus amylolyticus</name>
    <dbReference type="NCBI Taxonomy" id="927083"/>
    <lineage>
        <taxon>Bacteria</taxon>
        <taxon>Pseudomonadati</taxon>
        <taxon>Myxococcota</taxon>
        <taxon>Polyangia</taxon>
        <taxon>Polyangiales</taxon>
        <taxon>Sandaracinaceae</taxon>
        <taxon>Sandaracinus</taxon>
    </lineage>
</organism>
<evidence type="ECO:0000313" key="1">
    <source>
        <dbReference type="EMBL" id="AKF02948.1"/>
    </source>
</evidence>
<dbReference type="Proteomes" id="UP000034883">
    <property type="component" value="Chromosome"/>
</dbReference>
<reference evidence="1 2" key="1">
    <citation type="submission" date="2015-03" db="EMBL/GenBank/DDBJ databases">
        <title>Genome assembly of Sandaracinus amylolyticus DSM 53668.</title>
        <authorList>
            <person name="Sharma G."/>
            <person name="Subramanian S."/>
        </authorList>
    </citation>
    <scope>NUCLEOTIDE SEQUENCE [LARGE SCALE GENOMIC DNA]</scope>
    <source>
        <strain evidence="1 2">DSM 53668</strain>
    </source>
</reference>
<gene>
    <name evidence="1" type="ORF">DB32_000096</name>
</gene>
<protein>
    <recommendedName>
        <fullName evidence="3">TfoX N-terminal domain-containing protein</fullName>
    </recommendedName>
</protein>
<dbReference type="STRING" id="927083.DB32_000096"/>